<organism evidence="1 2">
    <name type="scientific">Cupriavidus cauae</name>
    <dbReference type="NCBI Taxonomy" id="2608999"/>
    <lineage>
        <taxon>Bacteria</taxon>
        <taxon>Pseudomonadati</taxon>
        <taxon>Pseudomonadota</taxon>
        <taxon>Betaproteobacteria</taxon>
        <taxon>Burkholderiales</taxon>
        <taxon>Burkholderiaceae</taxon>
        <taxon>Cupriavidus</taxon>
    </lineage>
</organism>
<dbReference type="Proteomes" id="UP000324324">
    <property type="component" value="Unassembled WGS sequence"/>
</dbReference>
<accession>A0A5M8ADC6</accession>
<dbReference type="InterPro" id="IPR036709">
    <property type="entry name" value="Autotransporte_beta_dom_sf"/>
</dbReference>
<comment type="caution">
    <text evidence="1">The sequence shown here is derived from an EMBL/GenBank/DDBJ whole genome shotgun (WGS) entry which is preliminary data.</text>
</comment>
<protein>
    <submittedName>
        <fullName evidence="1">Uncharacterized protein</fullName>
    </submittedName>
</protein>
<keyword evidence="2" id="KW-1185">Reference proteome</keyword>
<evidence type="ECO:0000313" key="1">
    <source>
        <dbReference type="EMBL" id="KAA6120709.1"/>
    </source>
</evidence>
<reference evidence="1 2" key="1">
    <citation type="submission" date="2019-09" db="EMBL/GenBank/DDBJ databases">
        <title>Isolation of a novel species in the genus Cupriavidus from patients with sepsis using whole genome sequencing.</title>
        <authorList>
            <person name="Kweon O.J."/>
            <person name="Lee M.-K."/>
        </authorList>
    </citation>
    <scope>NUCLEOTIDE SEQUENCE [LARGE SCALE GENOMIC DNA]</scope>
    <source>
        <strain evidence="1 2">MKL-01</strain>
    </source>
</reference>
<proteinExistence type="predicted"/>
<dbReference type="AlphaFoldDB" id="A0A5M8ADC6"/>
<gene>
    <name evidence="1" type="ORF">F1599_16070</name>
</gene>
<dbReference type="EMBL" id="VWRN01000045">
    <property type="protein sequence ID" value="KAA6120709.1"/>
    <property type="molecule type" value="Genomic_DNA"/>
</dbReference>
<evidence type="ECO:0000313" key="2">
    <source>
        <dbReference type="Proteomes" id="UP000324324"/>
    </source>
</evidence>
<name>A0A5M8ADC6_9BURK</name>
<sequence>MAAESEAAIRAALAADARDGARRPAWLLHADDAASASGFVDTRVRTLSLALDAVLPRSGVTIQPRVQLAYQPRDDGLPNPALAAMPADDRATGLAVRLYGAQPTRLAGVYPFVEADLWQDSSRKTININGTRIDTDLLRGLFSFNIGAHGSTRGGVKIWVKIKTGRNAGGIIGARYRW</sequence>
<dbReference type="Gene3D" id="2.40.128.130">
    <property type="entry name" value="Autotransporter beta-domain"/>
    <property type="match status" value="1"/>
</dbReference>
<dbReference type="RefSeq" id="WP_150083744.1">
    <property type="nucleotide sequence ID" value="NZ_VWRN01000045.1"/>
</dbReference>